<dbReference type="SUPFAM" id="SSF51735">
    <property type="entry name" value="NAD(P)-binding Rossmann-fold domains"/>
    <property type="match status" value="1"/>
</dbReference>
<dbReference type="CDD" id="cd18131">
    <property type="entry name" value="ASADH_C_bac_euk_like"/>
    <property type="match status" value="1"/>
</dbReference>
<comment type="subunit">
    <text evidence="5 15">Homodimer.</text>
</comment>
<evidence type="ECO:0000256" key="12">
    <source>
        <dbReference type="ARBA" id="ARBA00023154"/>
    </source>
</evidence>
<evidence type="ECO:0000256" key="4">
    <source>
        <dbReference type="ARBA" id="ARBA00010584"/>
    </source>
</evidence>
<feature type="active site" description="Proton acceptor" evidence="15 16">
    <location>
        <position position="251"/>
    </location>
</feature>
<dbReference type="GO" id="GO:0019877">
    <property type="term" value="P:diaminopimelate biosynthetic process"/>
    <property type="evidence" value="ECO:0007669"/>
    <property type="project" value="UniProtKB-UniRule"/>
</dbReference>
<evidence type="ECO:0000256" key="15">
    <source>
        <dbReference type="HAMAP-Rule" id="MF_02121"/>
    </source>
</evidence>
<evidence type="ECO:0000256" key="16">
    <source>
        <dbReference type="PIRSR" id="PIRSR000148-1"/>
    </source>
</evidence>
<dbReference type="RefSeq" id="WP_060777866.1">
    <property type="nucleotide sequence ID" value="NZ_CAJHLF010000003.1"/>
</dbReference>
<dbReference type="SMART" id="SM00859">
    <property type="entry name" value="Semialdhyde_dh"/>
    <property type="match status" value="1"/>
</dbReference>
<dbReference type="AlphaFoldDB" id="A0A120I9M1"/>
<dbReference type="UniPathway" id="UPA00034">
    <property type="reaction ID" value="UER00016"/>
</dbReference>
<dbReference type="PIRSF" id="PIRSF000148">
    <property type="entry name" value="ASA_dh"/>
    <property type="match status" value="1"/>
</dbReference>
<dbReference type="CDD" id="cd02316">
    <property type="entry name" value="VcASADH2_like_N"/>
    <property type="match status" value="1"/>
</dbReference>
<comment type="caution">
    <text evidence="15">Lacks conserved residue(s) required for the propagation of feature annotation.</text>
</comment>
<dbReference type="GO" id="GO:0046983">
    <property type="term" value="F:protein dimerization activity"/>
    <property type="evidence" value="ECO:0007669"/>
    <property type="project" value="InterPro"/>
</dbReference>
<comment type="similarity">
    <text evidence="4 15">Belongs to the aspartate-semialdehyde dehydrogenase family.</text>
</comment>
<dbReference type="GO" id="GO:0071266">
    <property type="term" value="P:'de novo' L-methionine biosynthetic process"/>
    <property type="evidence" value="ECO:0007669"/>
    <property type="project" value="UniProtKB-UniRule"/>
</dbReference>
<dbReference type="InterPro" id="IPR012080">
    <property type="entry name" value="Asp_semialdehyde_DH"/>
</dbReference>
<comment type="pathway">
    <text evidence="1 15">Amino-acid biosynthesis; L-methionine biosynthesis via de novo pathway; L-homoserine from L-aspartate: step 2/3.</text>
</comment>
<evidence type="ECO:0000256" key="10">
    <source>
        <dbReference type="ARBA" id="ARBA00022915"/>
    </source>
</evidence>
<dbReference type="InterPro" id="IPR000319">
    <property type="entry name" value="Asp-semialdehyde_DH_CS"/>
</dbReference>
<dbReference type="OrthoDB" id="9805684at2"/>
<dbReference type="GO" id="GO:0009089">
    <property type="term" value="P:lysine biosynthetic process via diaminopimelate"/>
    <property type="evidence" value="ECO:0007669"/>
    <property type="project" value="UniProtKB-UniRule"/>
</dbReference>
<organism evidence="19 20">
    <name type="scientific">Aerococcus urinae</name>
    <dbReference type="NCBI Taxonomy" id="1376"/>
    <lineage>
        <taxon>Bacteria</taxon>
        <taxon>Bacillati</taxon>
        <taxon>Bacillota</taxon>
        <taxon>Bacilli</taxon>
        <taxon>Lactobacillales</taxon>
        <taxon>Aerococcaceae</taxon>
        <taxon>Aerococcus</taxon>
    </lineage>
</organism>
<evidence type="ECO:0000313" key="19">
    <source>
        <dbReference type="EMBL" id="QPS01294.1"/>
    </source>
</evidence>
<keyword evidence="8 15" id="KW-0791">Threonine biosynthesis</keyword>
<feature type="binding site" evidence="15">
    <location>
        <position position="157"/>
    </location>
    <ligand>
        <name>substrate</name>
    </ligand>
</feature>
<evidence type="ECO:0000256" key="3">
    <source>
        <dbReference type="ARBA" id="ARBA00005097"/>
    </source>
</evidence>
<dbReference type="GO" id="GO:0009088">
    <property type="term" value="P:threonine biosynthetic process"/>
    <property type="evidence" value="ECO:0007669"/>
    <property type="project" value="UniProtKB-UniRule"/>
</dbReference>
<feature type="binding site" evidence="15">
    <location>
        <position position="244"/>
    </location>
    <ligand>
        <name>substrate</name>
    </ligand>
</feature>
<protein>
    <recommendedName>
        <fullName evidence="6 15">Aspartate-semialdehyde dehydrogenase</fullName>
        <shortName evidence="15">ASA dehydrogenase</shortName>
        <shortName evidence="15">ASADH</shortName>
        <ecNumber evidence="6 15">1.2.1.11</ecNumber>
    </recommendedName>
    <alternativeName>
        <fullName evidence="15">Aspartate-beta-semialdehyde dehydrogenase</fullName>
    </alternativeName>
</protein>
<evidence type="ECO:0000313" key="20">
    <source>
        <dbReference type="Proteomes" id="UP000594771"/>
    </source>
</evidence>
<evidence type="ECO:0000313" key="21">
    <source>
        <dbReference type="Proteomes" id="UP001069145"/>
    </source>
</evidence>
<dbReference type="GeneID" id="35767728"/>
<keyword evidence="11 15" id="KW-0560">Oxidoreductase</keyword>
<keyword evidence="7 15" id="KW-0028">Amino-acid biosynthesis</keyword>
<keyword evidence="10 15" id="KW-0220">Diaminopimelate biosynthesis</keyword>
<evidence type="ECO:0000256" key="5">
    <source>
        <dbReference type="ARBA" id="ARBA00011738"/>
    </source>
</evidence>
<gene>
    <name evidence="15" type="primary">asd</name>
    <name evidence="19" type="ORF">I6G68_07975</name>
    <name evidence="18" type="ORF">ODY43_04370</name>
</gene>
<comment type="function">
    <text evidence="15">Catalyzes the NADPH-dependent formation of L-aspartate-semialdehyde (L-ASA) by the reductive dephosphorylation of L-aspartyl-4-phosphate.</text>
</comment>
<evidence type="ECO:0000256" key="8">
    <source>
        <dbReference type="ARBA" id="ARBA00022697"/>
    </source>
</evidence>
<dbReference type="UniPathway" id="UPA00050">
    <property type="reaction ID" value="UER00463"/>
</dbReference>
<dbReference type="PROSITE" id="PS01103">
    <property type="entry name" value="ASD"/>
    <property type="match status" value="1"/>
</dbReference>
<dbReference type="UniPathway" id="UPA00051">
    <property type="reaction ID" value="UER00464"/>
</dbReference>
<evidence type="ECO:0000256" key="13">
    <source>
        <dbReference type="ARBA" id="ARBA00023167"/>
    </source>
</evidence>
<dbReference type="InterPro" id="IPR036291">
    <property type="entry name" value="NAD(P)-bd_dom_sf"/>
</dbReference>
<dbReference type="SUPFAM" id="SSF55347">
    <property type="entry name" value="Glyceraldehyde-3-phosphate dehydrogenase-like, C-terminal domain"/>
    <property type="match status" value="1"/>
</dbReference>
<dbReference type="Pfam" id="PF01118">
    <property type="entry name" value="Semialdhyde_dh"/>
    <property type="match status" value="1"/>
</dbReference>
<evidence type="ECO:0000256" key="9">
    <source>
        <dbReference type="ARBA" id="ARBA00022857"/>
    </source>
</evidence>
<evidence type="ECO:0000256" key="1">
    <source>
        <dbReference type="ARBA" id="ARBA00005021"/>
    </source>
</evidence>
<evidence type="ECO:0000256" key="7">
    <source>
        <dbReference type="ARBA" id="ARBA00022605"/>
    </source>
</evidence>
<dbReference type="Proteomes" id="UP001069145">
    <property type="component" value="Unassembled WGS sequence"/>
</dbReference>
<feature type="domain" description="Semialdehyde dehydrogenase NAD-binding" evidence="17">
    <location>
        <begin position="6"/>
        <end position="121"/>
    </location>
</feature>
<evidence type="ECO:0000256" key="11">
    <source>
        <dbReference type="ARBA" id="ARBA00023002"/>
    </source>
</evidence>
<accession>A0A120I9M1</accession>
<dbReference type="GO" id="GO:0051287">
    <property type="term" value="F:NAD binding"/>
    <property type="evidence" value="ECO:0007669"/>
    <property type="project" value="InterPro"/>
</dbReference>
<feature type="active site" description="Acyl-thioester intermediate" evidence="15 16">
    <location>
        <position position="130"/>
    </location>
</feature>
<sequence length="347" mass="38435">MTKKYNIAIVGATGAVGEQLRYLLAQSKIPYDKVRLLASSRSAGKELSVGDEKYTVEELTADSFEGIDIAFFSAGGDRSKEFAPKAVEAGAVVVDNTSAYRMDEDTPLIVPEVNQEAMDNHHGLIANPNCSTIQMVMALRPIEKAFGLKRVIVSTYQAVSGAGTRAVLEMENQFRDILSGDAIDEPKILPVAGDKKHYQMAFNVLAQIDKFQDNHYTFEEMKMTNETKKILGRPDLPVSATCVRVPVVKGHAESVYIEIDRDDVTIEDLMAVLNQADNVIVEDDVKQQVYPQPVNAVNRPETFVGRIRQDLDVKNGFHLWIVSDNLWKGAAYNSIEIAETLIARDLI</sequence>
<dbReference type="Gene3D" id="3.30.360.10">
    <property type="entry name" value="Dihydrodipicolinate Reductase, domain 2"/>
    <property type="match status" value="1"/>
</dbReference>
<feature type="binding site" evidence="15">
    <location>
        <begin position="13"/>
        <end position="16"/>
    </location>
    <ligand>
        <name>NADP(+)</name>
        <dbReference type="ChEBI" id="CHEBI:58349"/>
    </ligand>
</feature>
<feature type="binding site" evidence="15">
    <location>
        <begin position="160"/>
        <end position="161"/>
    </location>
    <ligand>
        <name>NADP(+)</name>
        <dbReference type="ChEBI" id="CHEBI:58349"/>
    </ligand>
</feature>
<evidence type="ECO:0000256" key="14">
    <source>
        <dbReference type="ARBA" id="ARBA00047891"/>
    </source>
</evidence>
<feature type="binding site" evidence="15">
    <location>
        <position position="101"/>
    </location>
    <ligand>
        <name>phosphate</name>
        <dbReference type="ChEBI" id="CHEBI:43474"/>
    </ligand>
</feature>
<keyword evidence="9 15" id="KW-0521">NADP</keyword>
<comment type="catalytic activity">
    <reaction evidence="14 15">
        <text>L-aspartate 4-semialdehyde + phosphate + NADP(+) = 4-phospho-L-aspartate + NADPH + H(+)</text>
        <dbReference type="Rhea" id="RHEA:24284"/>
        <dbReference type="ChEBI" id="CHEBI:15378"/>
        <dbReference type="ChEBI" id="CHEBI:43474"/>
        <dbReference type="ChEBI" id="CHEBI:57535"/>
        <dbReference type="ChEBI" id="CHEBI:57783"/>
        <dbReference type="ChEBI" id="CHEBI:58349"/>
        <dbReference type="ChEBI" id="CHEBI:537519"/>
        <dbReference type="EC" id="1.2.1.11"/>
    </reaction>
</comment>
<dbReference type="GO" id="GO:0009097">
    <property type="term" value="P:isoleucine biosynthetic process"/>
    <property type="evidence" value="ECO:0007669"/>
    <property type="project" value="UniProtKB-UniRule"/>
</dbReference>
<dbReference type="HAMAP" id="MF_02121">
    <property type="entry name" value="ASADH"/>
    <property type="match status" value="1"/>
</dbReference>
<evidence type="ECO:0000256" key="6">
    <source>
        <dbReference type="ARBA" id="ARBA00013120"/>
    </source>
</evidence>
<dbReference type="InterPro" id="IPR012280">
    <property type="entry name" value="Semialdhyde_DH_dimer_dom"/>
</dbReference>
<dbReference type="KEGG" id="aun:AWM73_02075"/>
<dbReference type="EC" id="1.2.1.11" evidence="6 15"/>
<dbReference type="InterPro" id="IPR005986">
    <property type="entry name" value="Asp_semialdehyde_DH_beta"/>
</dbReference>
<evidence type="ECO:0000259" key="17">
    <source>
        <dbReference type="SMART" id="SM00859"/>
    </source>
</evidence>
<dbReference type="PANTHER" id="PTHR46278">
    <property type="entry name" value="DEHYDROGENASE, PUTATIVE-RELATED"/>
    <property type="match status" value="1"/>
</dbReference>
<dbReference type="EMBL" id="CP065662">
    <property type="protein sequence ID" value="QPS01294.1"/>
    <property type="molecule type" value="Genomic_DNA"/>
</dbReference>
<evidence type="ECO:0000256" key="2">
    <source>
        <dbReference type="ARBA" id="ARBA00005076"/>
    </source>
</evidence>
<dbReference type="Proteomes" id="UP000594771">
    <property type="component" value="Chromosome"/>
</dbReference>
<dbReference type="EMBL" id="JAOTML010000003">
    <property type="protein sequence ID" value="MCY3053220.1"/>
    <property type="molecule type" value="Genomic_DNA"/>
</dbReference>
<reference evidence="19 20" key="1">
    <citation type="submission" date="2020-12" db="EMBL/GenBank/DDBJ databases">
        <title>FDA dAtabase for Regulatory Grade micrObial Sequences (FDA-ARGOS): Supporting development and validation of Infectious Disease Dx tests.</title>
        <authorList>
            <person name="Sproer C."/>
            <person name="Gronow S."/>
            <person name="Severitt S."/>
            <person name="Schroder I."/>
            <person name="Tallon L."/>
            <person name="Sadzewicz L."/>
            <person name="Zhao X."/>
            <person name="Boylan J."/>
            <person name="Ott S."/>
            <person name="Bowen H."/>
            <person name="Vavikolanu K."/>
            <person name="Mehta A."/>
            <person name="Aluvathingal J."/>
            <person name="Nadendla S."/>
            <person name="Lowell S."/>
            <person name="Myers T."/>
            <person name="Yan Y."/>
            <person name="Sichtig H."/>
        </authorList>
    </citation>
    <scope>NUCLEOTIDE SEQUENCE [LARGE SCALE GENOMIC DNA]</scope>
    <source>
        <strain evidence="19 20">FDAARGOS_911</strain>
    </source>
</reference>
<dbReference type="NCBIfam" id="NF011456">
    <property type="entry name" value="PRK14874.1"/>
    <property type="match status" value="1"/>
</dbReference>
<keyword evidence="21" id="KW-1185">Reference proteome</keyword>
<dbReference type="NCBIfam" id="TIGR01296">
    <property type="entry name" value="asd_B"/>
    <property type="match status" value="1"/>
</dbReference>
<name>A0A120I9M1_9LACT</name>
<feature type="binding site" evidence="15">
    <location>
        <position position="325"/>
    </location>
    <ligand>
        <name>NADP(+)</name>
        <dbReference type="ChEBI" id="CHEBI:58349"/>
    </ligand>
</feature>
<evidence type="ECO:0000313" key="18">
    <source>
        <dbReference type="EMBL" id="MCY3053220.1"/>
    </source>
</evidence>
<dbReference type="InterPro" id="IPR000534">
    <property type="entry name" value="Semialdehyde_DH_NAD-bd"/>
</dbReference>
<keyword evidence="12 15" id="KW-0457">Lysine biosynthesis</keyword>
<reference evidence="18" key="2">
    <citation type="submission" date="2022-09" db="EMBL/GenBank/DDBJ databases">
        <title>Aerococcus urinae taxonomy study.</title>
        <authorList>
            <person name="Christensen J."/>
            <person name="Senneby E."/>
        </authorList>
    </citation>
    <scope>NUCLEOTIDE SEQUENCE</scope>
    <source>
        <strain evidence="18">NLD-066-U95</strain>
    </source>
</reference>
<dbReference type="PANTHER" id="PTHR46278:SF2">
    <property type="entry name" value="ASPARTATE-SEMIALDEHYDE DEHYDROGENASE"/>
    <property type="match status" value="1"/>
</dbReference>
<proteinExistence type="inferred from homology"/>
<comment type="pathway">
    <text evidence="3 15">Amino-acid biosynthesis; L-threonine biosynthesis; L-threonine from L-aspartate: step 2/5.</text>
</comment>
<dbReference type="Pfam" id="PF02774">
    <property type="entry name" value="Semialdhyde_dhC"/>
    <property type="match status" value="1"/>
</dbReference>
<keyword evidence="13 15" id="KW-0486">Methionine biosynthesis</keyword>
<dbReference type="GO" id="GO:0050661">
    <property type="term" value="F:NADP binding"/>
    <property type="evidence" value="ECO:0007669"/>
    <property type="project" value="UniProtKB-UniRule"/>
</dbReference>
<feature type="binding site" evidence="15">
    <location>
        <begin position="41"/>
        <end position="42"/>
    </location>
    <ligand>
        <name>NADP(+)</name>
        <dbReference type="ChEBI" id="CHEBI:58349"/>
    </ligand>
</feature>
<dbReference type="GO" id="GO:0004073">
    <property type="term" value="F:aspartate-semialdehyde dehydrogenase activity"/>
    <property type="evidence" value="ECO:0007669"/>
    <property type="project" value="UniProtKB-UniRule"/>
</dbReference>
<comment type="pathway">
    <text evidence="2 15">Amino-acid biosynthesis; L-lysine biosynthesis via DAP pathway; (S)-tetrahydrodipicolinate from L-aspartate: step 2/4.</text>
</comment>
<dbReference type="Gene3D" id="3.40.50.720">
    <property type="entry name" value="NAD(P)-binding Rossmann-like Domain"/>
    <property type="match status" value="1"/>
</dbReference>